<proteinExistence type="predicted"/>
<name>A0A2S7XV89_9GAMM</name>
<sequence>MLSGVLKMRNNSEIIEMEVLKVTNILRLSGIDIQKDKNNNTLSINCSDTVKINDILGKVYAKYKVSDYCWSNSTVVIVLYRKIWDTGVVIKFFIDNLLDSSTPYPKKAFFSPITQTYLLHQRNFNTEECLSVYSSLNTQWQALTNSNKTTFLYDIKKENFEDLANSAVAFYASKHDGCVVHSQPIWNLSERFKKLGNDREDSIGEDNWNIEHHSNSTLPEENRPHPCRKWRMEMLAYYSPAHTNRRDAYGIHLTQRGIAKVAFQVHEQCSNEPLEIVVLATAYMLLAHEICHAWIEDLCCLFDFFDGENAPKSKRRYARINNRFNGYIFMEEAICNTAAYGFLYKHLTEHQENLMPLFKTSTIPTFIPPFNADRILNAFENWMMKQPKGYKNFVAIQETPAQSELFIENMCRLLVEIYRVNHYSNGCNYPRCIREITQIINGFFGLKNQQCCDNLCSAQPPVYIAR</sequence>
<keyword evidence="2" id="KW-1185">Reference proteome</keyword>
<gene>
    <name evidence="1" type="ORF">CXB77_01885</name>
</gene>
<evidence type="ECO:0000313" key="1">
    <source>
        <dbReference type="EMBL" id="PQJ97312.1"/>
    </source>
</evidence>
<dbReference type="AlphaFoldDB" id="A0A2S7XV89"/>
<organism evidence="1 2">
    <name type="scientific">Chromatium okenii</name>
    <dbReference type="NCBI Taxonomy" id="61644"/>
    <lineage>
        <taxon>Bacteria</taxon>
        <taxon>Pseudomonadati</taxon>
        <taxon>Pseudomonadota</taxon>
        <taxon>Gammaproteobacteria</taxon>
        <taxon>Chromatiales</taxon>
        <taxon>Chromatiaceae</taxon>
        <taxon>Chromatium</taxon>
    </lineage>
</organism>
<dbReference type="EMBL" id="PPGH01000013">
    <property type="protein sequence ID" value="PQJ97312.1"/>
    <property type="molecule type" value="Genomic_DNA"/>
</dbReference>
<reference evidence="1 2" key="1">
    <citation type="submission" date="2018-01" db="EMBL/GenBank/DDBJ databases">
        <title>The complete genome sequence of Chromatium okenii LaCa, a purple sulfur bacterium with a turbulent life.</title>
        <authorList>
            <person name="Luedin S.M."/>
            <person name="Liechti N."/>
            <person name="Storelli N."/>
            <person name="Danza F."/>
            <person name="Wittwer M."/>
            <person name="Pothier J.F."/>
            <person name="Tonolla M.A."/>
        </authorList>
    </citation>
    <scope>NUCLEOTIDE SEQUENCE [LARGE SCALE GENOMIC DNA]</scope>
    <source>
        <strain evidence="1 2">LaCa</strain>
    </source>
</reference>
<accession>A0A2S7XV89</accession>
<dbReference type="Proteomes" id="UP000239936">
    <property type="component" value="Unassembled WGS sequence"/>
</dbReference>
<protein>
    <submittedName>
        <fullName evidence="1">Uncharacterized protein</fullName>
    </submittedName>
</protein>
<comment type="caution">
    <text evidence="1">The sequence shown here is derived from an EMBL/GenBank/DDBJ whole genome shotgun (WGS) entry which is preliminary data.</text>
</comment>
<evidence type="ECO:0000313" key="2">
    <source>
        <dbReference type="Proteomes" id="UP000239936"/>
    </source>
</evidence>